<gene>
    <name evidence="1" type="ORF">JEU22_01130</name>
</gene>
<organism evidence="1 2">
    <name type="scientific">Pseudomonas putida</name>
    <name type="common">Arthrobacter siderocapsulatus</name>
    <dbReference type="NCBI Taxonomy" id="303"/>
    <lineage>
        <taxon>Bacteria</taxon>
        <taxon>Pseudomonadati</taxon>
        <taxon>Pseudomonadota</taxon>
        <taxon>Gammaproteobacteria</taxon>
        <taxon>Pseudomonadales</taxon>
        <taxon>Pseudomonadaceae</taxon>
        <taxon>Pseudomonas</taxon>
    </lineage>
</organism>
<comment type="caution">
    <text evidence="1">The sequence shown here is derived from an EMBL/GenBank/DDBJ whole genome shotgun (WGS) entry which is preliminary data.</text>
</comment>
<name>A0A8I1EB41_PSEPU</name>
<reference evidence="1" key="1">
    <citation type="submission" date="2020-12" db="EMBL/GenBank/DDBJ databases">
        <title>Enhanced detection system for hospital associated transmission using whole genome sequencing surveillance.</title>
        <authorList>
            <person name="Harrison L.H."/>
            <person name="Van Tyne D."/>
            <person name="Marsh J.W."/>
            <person name="Griffith M.P."/>
            <person name="Snyder D.J."/>
            <person name="Cooper V.S."/>
            <person name="Mustapha M."/>
        </authorList>
    </citation>
    <scope>NUCLEOTIDE SEQUENCE</scope>
    <source>
        <strain evidence="1">PSB00042</strain>
    </source>
</reference>
<accession>A0A8I1EB41</accession>
<sequence>MSDYSNIDYMDSAVWNFMMIYDLSPCYDYTLSQVVEKISGFRSMPHNFIESNEGSINELISALQMKNGSKHLDRMLEYIGVPPLSLIINGMENLQEVKFSEPRYSIGISFESYHFEEPDEFGRRLYLEDDLLTSSSLEDVLSEIEATINRKINEISVSLETNDEWIYNLKSVRVLKDYSPLVEFHVNKGIWQHNEWRFILSNEMKSSSIHDRDEVIGCMREAFKGNQHSRFKAALLEHEMGI</sequence>
<protein>
    <submittedName>
        <fullName evidence="1">Uncharacterized protein</fullName>
    </submittedName>
</protein>
<dbReference type="AlphaFoldDB" id="A0A8I1EB41"/>
<evidence type="ECO:0000313" key="2">
    <source>
        <dbReference type="Proteomes" id="UP000637061"/>
    </source>
</evidence>
<proteinExistence type="predicted"/>
<evidence type="ECO:0000313" key="1">
    <source>
        <dbReference type="EMBL" id="MBI6882500.1"/>
    </source>
</evidence>
<dbReference type="RefSeq" id="WP_198746117.1">
    <property type="nucleotide sequence ID" value="NZ_JAEHTE010000001.1"/>
</dbReference>
<dbReference type="EMBL" id="JAEHTE010000001">
    <property type="protein sequence ID" value="MBI6882500.1"/>
    <property type="molecule type" value="Genomic_DNA"/>
</dbReference>
<dbReference type="Proteomes" id="UP000637061">
    <property type="component" value="Unassembled WGS sequence"/>
</dbReference>